<dbReference type="AlphaFoldDB" id="A0A2P7QZ20"/>
<protein>
    <submittedName>
        <fullName evidence="1">Uncharacterized protein</fullName>
    </submittedName>
</protein>
<organism evidence="1 2">
    <name type="scientific">Allosphingosinicella deserti</name>
    <dbReference type="NCBI Taxonomy" id="2116704"/>
    <lineage>
        <taxon>Bacteria</taxon>
        <taxon>Pseudomonadati</taxon>
        <taxon>Pseudomonadota</taxon>
        <taxon>Alphaproteobacteria</taxon>
        <taxon>Sphingomonadales</taxon>
        <taxon>Sphingomonadaceae</taxon>
        <taxon>Allosphingosinicella</taxon>
    </lineage>
</organism>
<proteinExistence type="predicted"/>
<dbReference type="Proteomes" id="UP000241167">
    <property type="component" value="Unassembled WGS sequence"/>
</dbReference>
<keyword evidence="2" id="KW-1185">Reference proteome</keyword>
<accession>A0A2P7QZ20</accession>
<evidence type="ECO:0000313" key="2">
    <source>
        <dbReference type="Proteomes" id="UP000241167"/>
    </source>
</evidence>
<reference evidence="1 2" key="1">
    <citation type="submission" date="2018-03" db="EMBL/GenBank/DDBJ databases">
        <title>The draft genome of Sphingosinicella sp. GL-C-18.</title>
        <authorList>
            <person name="Liu L."/>
            <person name="Li L."/>
            <person name="Liang L."/>
            <person name="Zhang X."/>
            <person name="Wang T."/>
        </authorList>
    </citation>
    <scope>NUCLEOTIDE SEQUENCE [LARGE SCALE GENOMIC DNA]</scope>
    <source>
        <strain evidence="1 2">GL-C-18</strain>
    </source>
</reference>
<dbReference type="EMBL" id="PXYI01000001">
    <property type="protein sequence ID" value="PSJ43204.1"/>
    <property type="molecule type" value="Genomic_DNA"/>
</dbReference>
<name>A0A2P7QZ20_9SPHN</name>
<sequence length="186" mass="19348">MRKPRSRTRKRVRVDDGVIGMTGLGTKLAAGIGLVAIAMAQPALADAGCWNSEQAAAARVRDLQSRLMVATLRCKAFGIDVLAPYNSFVTVNRETLQAANGVLKAQFAAGFGSEGESAYDRFTTSLANQYGADATTDQICAETADAALEAAEAGGDVTRLLAIAERLGAAPELPGGACPIRFSAAR</sequence>
<evidence type="ECO:0000313" key="1">
    <source>
        <dbReference type="EMBL" id="PSJ43204.1"/>
    </source>
</evidence>
<gene>
    <name evidence="1" type="ORF">C7I55_02135</name>
</gene>
<comment type="caution">
    <text evidence="1">The sequence shown here is derived from an EMBL/GenBank/DDBJ whole genome shotgun (WGS) entry which is preliminary data.</text>
</comment>